<evidence type="ECO:0000256" key="2">
    <source>
        <dbReference type="SAM" id="Phobius"/>
    </source>
</evidence>
<name>A0A8B4H953_9CORY</name>
<keyword evidence="2" id="KW-0812">Transmembrane</keyword>
<protein>
    <submittedName>
        <fullName evidence="3">Uncharacterized protein</fullName>
    </submittedName>
</protein>
<dbReference type="EMBL" id="UARK01000023">
    <property type="protein sequence ID" value="SPW30811.1"/>
    <property type="molecule type" value="Genomic_DNA"/>
</dbReference>
<evidence type="ECO:0000256" key="1">
    <source>
        <dbReference type="SAM" id="MobiDB-lite"/>
    </source>
</evidence>
<keyword evidence="2" id="KW-1133">Transmembrane helix</keyword>
<comment type="caution">
    <text evidence="3">The sequence shown here is derived from an EMBL/GenBank/DDBJ whole genome shotgun (WGS) entry which is preliminary data.</text>
</comment>
<evidence type="ECO:0000313" key="4">
    <source>
        <dbReference type="Proteomes" id="UP000249886"/>
    </source>
</evidence>
<dbReference type="AlphaFoldDB" id="A0A8B4H953"/>
<sequence length="228" mass="24774">MSNPFNVESGVLGSNGGESSDVSASGVVPRRRLRVSKPVLLAVGVVLVVVAGVVGYLVFGYKSTVTEVNTTAKNAEIPLLERYSTANQFLPEKLLAVMQKCNGKADEYNKQITVPVYKCSVAYDEKQILSGAQIRWVPGADAETARNELESGKATRATDAPKISRKTIRKASGSQPEVGMSSAKGSMGFVYFYYPRDEFTVYLQFSSKMPSEDEVYSYVNSLGIEAKK</sequence>
<dbReference type="Proteomes" id="UP000249886">
    <property type="component" value="Unassembled WGS sequence"/>
</dbReference>
<dbReference type="GeneID" id="84574127"/>
<accession>A0A8B4H953</accession>
<feature type="transmembrane region" description="Helical" evidence="2">
    <location>
        <begin position="39"/>
        <end position="59"/>
    </location>
</feature>
<organism evidence="3 4">
    <name type="scientific">Corynebacterium matruchotii</name>
    <dbReference type="NCBI Taxonomy" id="43768"/>
    <lineage>
        <taxon>Bacteria</taxon>
        <taxon>Bacillati</taxon>
        <taxon>Actinomycetota</taxon>
        <taxon>Actinomycetes</taxon>
        <taxon>Mycobacteriales</taxon>
        <taxon>Corynebacteriaceae</taxon>
        <taxon>Corynebacterium</taxon>
    </lineage>
</organism>
<proteinExistence type="predicted"/>
<evidence type="ECO:0000313" key="3">
    <source>
        <dbReference type="EMBL" id="SPW30811.1"/>
    </source>
</evidence>
<feature type="region of interest" description="Disordered" evidence="1">
    <location>
        <begin position="147"/>
        <end position="179"/>
    </location>
</feature>
<feature type="region of interest" description="Disordered" evidence="1">
    <location>
        <begin position="1"/>
        <end position="24"/>
    </location>
</feature>
<dbReference type="RefSeq" id="WP_225866016.1">
    <property type="nucleotide sequence ID" value="NZ_CP050134.2"/>
</dbReference>
<gene>
    <name evidence="3" type="ORF">NCTC10254_01920</name>
</gene>
<keyword evidence="2" id="KW-0472">Membrane</keyword>
<reference evidence="3 4" key="1">
    <citation type="submission" date="2018-06" db="EMBL/GenBank/DDBJ databases">
        <authorList>
            <consortium name="Pathogen Informatics"/>
            <person name="Doyle S."/>
        </authorList>
    </citation>
    <scope>NUCLEOTIDE SEQUENCE [LARGE SCALE GENOMIC DNA]</scope>
    <source>
        <strain evidence="3 4">NCTC10254</strain>
    </source>
</reference>